<reference evidence="2" key="1">
    <citation type="journal article" date="2020" name="mSystems">
        <title>Genome- and Community-Level Interaction Insights into Carbon Utilization and Element Cycling Functions of Hydrothermarchaeota in Hydrothermal Sediment.</title>
        <authorList>
            <person name="Zhou Z."/>
            <person name="Liu Y."/>
            <person name="Xu W."/>
            <person name="Pan J."/>
            <person name="Luo Z.H."/>
            <person name="Li M."/>
        </authorList>
    </citation>
    <scope>NUCLEOTIDE SEQUENCE [LARGE SCALE GENOMIC DNA]</scope>
    <source>
        <strain evidence="2">SpSt-609</strain>
    </source>
</reference>
<accession>A0A7C4CEF9</accession>
<keyword evidence="1" id="KW-0472">Membrane</keyword>
<gene>
    <name evidence="2" type="ORF">ENT77_04705</name>
</gene>
<name>A0A7C4CEF9_9BACT</name>
<keyword evidence="1" id="KW-0812">Transmembrane</keyword>
<evidence type="ECO:0000313" key="2">
    <source>
        <dbReference type="EMBL" id="HGU40483.1"/>
    </source>
</evidence>
<evidence type="ECO:0000256" key="1">
    <source>
        <dbReference type="SAM" id="Phobius"/>
    </source>
</evidence>
<protein>
    <submittedName>
        <fullName evidence="2">Uncharacterized protein</fullName>
    </submittedName>
</protein>
<keyword evidence="1" id="KW-1133">Transmembrane helix</keyword>
<proteinExistence type="predicted"/>
<sequence>MRTKPLSTSKHRRDSNQRPVFIVLLFLVLGILAVFSLKIGSIRNSQEFNHNKISAYYFYTEKDAVYNHLILVNSEKRSVHVVRVPSYAFFYSKRLGVRESKPRDQVVYLNELLNVKPIFYYVIPVREEFFTLQGVKDVEELIAVYSKRGLRLFDYFRLEKLVAQLRPDSNITAAGLAKFYDALGQYSIQTLDIPTLTKLPLKITVGNQVFIRHYVDEEDLENVRKSLQN</sequence>
<comment type="caution">
    <text evidence="2">The sequence shown here is derived from an EMBL/GenBank/DDBJ whole genome shotgun (WGS) entry which is preliminary data.</text>
</comment>
<dbReference type="AlphaFoldDB" id="A0A7C4CEF9"/>
<dbReference type="EMBL" id="DSZY01000022">
    <property type="protein sequence ID" value="HGU40483.1"/>
    <property type="molecule type" value="Genomic_DNA"/>
</dbReference>
<feature type="transmembrane region" description="Helical" evidence="1">
    <location>
        <begin position="20"/>
        <end position="39"/>
    </location>
</feature>
<organism evidence="2">
    <name type="scientific">Fervidobacterium thailandense</name>
    <dbReference type="NCBI Taxonomy" id="1008305"/>
    <lineage>
        <taxon>Bacteria</taxon>
        <taxon>Thermotogati</taxon>
        <taxon>Thermotogota</taxon>
        <taxon>Thermotogae</taxon>
        <taxon>Thermotogales</taxon>
        <taxon>Fervidobacteriaceae</taxon>
        <taxon>Fervidobacterium</taxon>
    </lineage>
</organism>